<dbReference type="SUPFAM" id="SSF51905">
    <property type="entry name" value="FAD/NAD(P)-binding domain"/>
    <property type="match status" value="1"/>
</dbReference>
<protein>
    <submittedName>
        <fullName evidence="2">Glucose dehydrogenase [FAD quinone]-like 14</fullName>
    </submittedName>
</protein>
<dbReference type="AlphaFoldDB" id="A0A8J5JNL7"/>
<dbReference type="EMBL" id="JAHLQT010030111">
    <property type="protein sequence ID" value="KAG7161071.1"/>
    <property type="molecule type" value="Genomic_DNA"/>
</dbReference>
<proteinExistence type="inferred from homology"/>
<keyword evidence="3" id="KW-1185">Reference proteome</keyword>
<accession>A0A8J5JNL7</accession>
<dbReference type="PANTHER" id="PTHR11552">
    <property type="entry name" value="GLUCOSE-METHANOL-CHOLINE GMC OXIDOREDUCTASE"/>
    <property type="match status" value="1"/>
</dbReference>
<dbReference type="PANTHER" id="PTHR11552:SF227">
    <property type="entry name" value="GLUCOSE DEHYDROGENASE [FAD, QUINONE]-LIKE PROTEIN"/>
    <property type="match status" value="1"/>
</dbReference>
<name>A0A8J5JNL7_HOMAM</name>
<comment type="caution">
    <text evidence="2">The sequence shown here is derived from an EMBL/GenBank/DDBJ whole genome shotgun (WGS) entry which is preliminary data.</text>
</comment>
<evidence type="ECO:0000256" key="1">
    <source>
        <dbReference type="ARBA" id="ARBA00010790"/>
    </source>
</evidence>
<dbReference type="GO" id="GO:0016491">
    <property type="term" value="F:oxidoreductase activity"/>
    <property type="evidence" value="ECO:0007669"/>
    <property type="project" value="TreeGrafter"/>
</dbReference>
<dbReference type="InterPro" id="IPR036188">
    <property type="entry name" value="FAD/NAD-bd_sf"/>
</dbReference>
<organism evidence="2 3">
    <name type="scientific">Homarus americanus</name>
    <name type="common">American lobster</name>
    <dbReference type="NCBI Taxonomy" id="6706"/>
    <lineage>
        <taxon>Eukaryota</taxon>
        <taxon>Metazoa</taxon>
        <taxon>Ecdysozoa</taxon>
        <taxon>Arthropoda</taxon>
        <taxon>Crustacea</taxon>
        <taxon>Multicrustacea</taxon>
        <taxon>Malacostraca</taxon>
        <taxon>Eumalacostraca</taxon>
        <taxon>Eucarida</taxon>
        <taxon>Decapoda</taxon>
        <taxon>Pleocyemata</taxon>
        <taxon>Astacidea</taxon>
        <taxon>Nephropoidea</taxon>
        <taxon>Nephropidae</taxon>
        <taxon>Homarus</taxon>
    </lineage>
</organism>
<dbReference type="Gene3D" id="3.30.410.40">
    <property type="match status" value="1"/>
</dbReference>
<dbReference type="InterPro" id="IPR012132">
    <property type="entry name" value="GMC_OxRdtase"/>
</dbReference>
<evidence type="ECO:0000313" key="2">
    <source>
        <dbReference type="EMBL" id="KAG7161071.1"/>
    </source>
</evidence>
<sequence>MMHTRGNRRDFDQWAALGNPGWDYLCSSLLHQGRGLPRLPTHTGDLKYLRLLLIFIMFSGYTQDLGGGDNNRHECQGLPRTRWARRHPGTTAALLRAFIQSGLDLGYSVIDYNGPEQLATLSIKDGVRSSTPDLLPASSDPNLHILHSTTVPTGELLKPPVSLDLQEEVILSAGPVESPKLLMLSGVQDHLHKHKDSAEEQQRLNCSRLAPDLQPHLPAAVQDYHERAFKYSSCEFHQCLGQSSPRW</sequence>
<dbReference type="Gene3D" id="3.50.50.60">
    <property type="entry name" value="FAD/NAD(P)-binding domain"/>
    <property type="match status" value="1"/>
</dbReference>
<gene>
    <name evidence="2" type="primary">Gld-L14</name>
    <name evidence="2" type="ORF">Hamer_G025312</name>
</gene>
<evidence type="ECO:0000313" key="3">
    <source>
        <dbReference type="Proteomes" id="UP000747542"/>
    </source>
</evidence>
<reference evidence="2" key="1">
    <citation type="journal article" date="2021" name="Sci. Adv.">
        <title>The American lobster genome reveals insights on longevity, neural, and immune adaptations.</title>
        <authorList>
            <person name="Polinski J.M."/>
            <person name="Zimin A.V."/>
            <person name="Clark K.F."/>
            <person name="Kohn A.B."/>
            <person name="Sadowski N."/>
            <person name="Timp W."/>
            <person name="Ptitsyn A."/>
            <person name="Khanna P."/>
            <person name="Romanova D.Y."/>
            <person name="Williams P."/>
            <person name="Greenwood S.J."/>
            <person name="Moroz L.L."/>
            <person name="Walt D.R."/>
            <person name="Bodnar A.G."/>
        </authorList>
    </citation>
    <scope>NUCLEOTIDE SEQUENCE</scope>
    <source>
        <strain evidence="2">GMGI-L3</strain>
    </source>
</reference>
<comment type="similarity">
    <text evidence="1">Belongs to the GMC oxidoreductase family.</text>
</comment>
<dbReference type="GO" id="GO:0050660">
    <property type="term" value="F:flavin adenine dinucleotide binding"/>
    <property type="evidence" value="ECO:0007669"/>
    <property type="project" value="InterPro"/>
</dbReference>
<dbReference type="Proteomes" id="UP000747542">
    <property type="component" value="Unassembled WGS sequence"/>
</dbReference>